<evidence type="ECO:0008006" key="3">
    <source>
        <dbReference type="Google" id="ProtNLM"/>
    </source>
</evidence>
<protein>
    <recommendedName>
        <fullName evidence="3">Arrestin-like N-terminal domain-containing protein</fullName>
    </recommendedName>
</protein>
<proteinExistence type="predicted"/>
<accession>A0A0D2C594</accession>
<dbReference type="GeneID" id="25322204"/>
<name>A0A0D2C594_9EURO</name>
<evidence type="ECO:0000313" key="2">
    <source>
        <dbReference type="Proteomes" id="UP000054342"/>
    </source>
</evidence>
<dbReference type="OrthoDB" id="4129664at2759"/>
<sequence>MRARDQVVASCSHPAKIIPTLEPRPPTCIADFPGEYALAKSRRRILPLLAKYYTTDLLLKASEPAPLVLSHITDPVSFSTTLHLTQTTYARKGRGEAKPRDAVNCRCICALISSTFISSVPRKSVPTLLDLSTSAATLSRNLQICARTKATEPILPSTNSATGENDASKVTTQWEAKASVTLEFGHNNVIVPSFESSLLSLRYSLDLRVWIRESSRSRFHLVLPVQISYGTNTDYAPRMLAGLESPAYFV</sequence>
<dbReference type="HOGENOM" id="CLU_1094295_0_0_1"/>
<dbReference type="EMBL" id="KN847317">
    <property type="protein sequence ID" value="KIW60046.1"/>
    <property type="molecule type" value="Genomic_DNA"/>
</dbReference>
<gene>
    <name evidence="1" type="ORF">PV05_00296</name>
</gene>
<dbReference type="AlphaFoldDB" id="A0A0D2C594"/>
<keyword evidence="2" id="KW-1185">Reference proteome</keyword>
<dbReference type="RefSeq" id="XP_013320630.1">
    <property type="nucleotide sequence ID" value="XM_013465176.1"/>
</dbReference>
<evidence type="ECO:0000313" key="1">
    <source>
        <dbReference type="EMBL" id="KIW60046.1"/>
    </source>
</evidence>
<dbReference type="Proteomes" id="UP000054342">
    <property type="component" value="Unassembled WGS sequence"/>
</dbReference>
<organism evidence="1 2">
    <name type="scientific">Exophiala xenobiotica</name>
    <dbReference type="NCBI Taxonomy" id="348802"/>
    <lineage>
        <taxon>Eukaryota</taxon>
        <taxon>Fungi</taxon>
        <taxon>Dikarya</taxon>
        <taxon>Ascomycota</taxon>
        <taxon>Pezizomycotina</taxon>
        <taxon>Eurotiomycetes</taxon>
        <taxon>Chaetothyriomycetidae</taxon>
        <taxon>Chaetothyriales</taxon>
        <taxon>Herpotrichiellaceae</taxon>
        <taxon>Exophiala</taxon>
    </lineage>
</organism>
<reference evidence="1 2" key="1">
    <citation type="submission" date="2015-01" db="EMBL/GenBank/DDBJ databases">
        <title>The Genome Sequence of Exophiala xenobiotica CBS118157.</title>
        <authorList>
            <consortium name="The Broad Institute Genomics Platform"/>
            <person name="Cuomo C."/>
            <person name="de Hoog S."/>
            <person name="Gorbushina A."/>
            <person name="Stielow B."/>
            <person name="Teixiera M."/>
            <person name="Abouelleil A."/>
            <person name="Chapman S.B."/>
            <person name="Priest M."/>
            <person name="Young S.K."/>
            <person name="Wortman J."/>
            <person name="Nusbaum C."/>
            <person name="Birren B."/>
        </authorList>
    </citation>
    <scope>NUCLEOTIDE SEQUENCE [LARGE SCALE GENOMIC DNA]</scope>
    <source>
        <strain evidence="1 2">CBS 118157</strain>
    </source>
</reference>